<dbReference type="EMBL" id="JARBJD010000012">
    <property type="protein sequence ID" value="KAK2962148.1"/>
    <property type="molecule type" value="Genomic_DNA"/>
</dbReference>
<keyword evidence="3" id="KW-1185">Reference proteome</keyword>
<protein>
    <submittedName>
        <fullName evidence="2">Uncharacterized protein</fullName>
    </submittedName>
</protein>
<dbReference type="Proteomes" id="UP001281761">
    <property type="component" value="Unassembled WGS sequence"/>
</dbReference>
<sequence length="198" mass="21685">MMYVRYALNYKSAHINYFTRRTFLLHALATGTGFGIMQASQTLSPFINGSYGWATMFTSLNGLPLFPYIAFLSFSTTLIHSCVSVFSWILFNKTSHKPVRIVGIVCLCTILNGLLRCFLFFVQPAALPKTGTTLLDLLDSISLSAKTAAGSFFLPLSLAVVSLISATALCALTIVLSSRVLDGKISLESQLNPYQKFT</sequence>
<keyword evidence="1" id="KW-1133">Transmembrane helix</keyword>
<gene>
    <name evidence="2" type="ORF">BLNAU_2808</name>
</gene>
<name>A0ABQ9YEE4_9EUKA</name>
<evidence type="ECO:0000313" key="3">
    <source>
        <dbReference type="Proteomes" id="UP001281761"/>
    </source>
</evidence>
<keyword evidence="1" id="KW-0472">Membrane</keyword>
<comment type="caution">
    <text evidence="2">The sequence shown here is derived from an EMBL/GenBank/DDBJ whole genome shotgun (WGS) entry which is preliminary data.</text>
</comment>
<keyword evidence="1" id="KW-0812">Transmembrane</keyword>
<reference evidence="2 3" key="1">
    <citation type="journal article" date="2022" name="bioRxiv">
        <title>Genomics of Preaxostyla Flagellates Illuminates Evolutionary Transitions and the Path Towards Mitochondrial Loss.</title>
        <authorList>
            <person name="Novak L.V.F."/>
            <person name="Treitli S.C."/>
            <person name="Pyrih J."/>
            <person name="Halakuc P."/>
            <person name="Pipaliya S.V."/>
            <person name="Vacek V."/>
            <person name="Brzon O."/>
            <person name="Soukal P."/>
            <person name="Eme L."/>
            <person name="Dacks J.B."/>
            <person name="Karnkowska A."/>
            <person name="Elias M."/>
            <person name="Hampl V."/>
        </authorList>
    </citation>
    <scope>NUCLEOTIDE SEQUENCE [LARGE SCALE GENOMIC DNA]</scope>
    <source>
        <strain evidence="2">NAU3</strain>
        <tissue evidence="2">Gut</tissue>
    </source>
</reference>
<accession>A0ABQ9YEE4</accession>
<organism evidence="2 3">
    <name type="scientific">Blattamonas nauphoetae</name>
    <dbReference type="NCBI Taxonomy" id="2049346"/>
    <lineage>
        <taxon>Eukaryota</taxon>
        <taxon>Metamonada</taxon>
        <taxon>Preaxostyla</taxon>
        <taxon>Oxymonadida</taxon>
        <taxon>Blattamonas</taxon>
    </lineage>
</organism>
<feature type="transmembrane region" description="Helical" evidence="1">
    <location>
        <begin position="152"/>
        <end position="176"/>
    </location>
</feature>
<evidence type="ECO:0000313" key="2">
    <source>
        <dbReference type="EMBL" id="KAK2962148.1"/>
    </source>
</evidence>
<evidence type="ECO:0000256" key="1">
    <source>
        <dbReference type="SAM" id="Phobius"/>
    </source>
</evidence>
<proteinExistence type="predicted"/>
<feature type="transmembrane region" description="Helical" evidence="1">
    <location>
        <begin position="66"/>
        <end position="89"/>
    </location>
</feature>
<feature type="transmembrane region" description="Helical" evidence="1">
    <location>
        <begin position="101"/>
        <end position="122"/>
    </location>
</feature>